<comment type="pathway">
    <text evidence="3 8">Glycan biosynthesis; glycogen biosynthesis.</text>
</comment>
<dbReference type="EMBL" id="JAJGNP010000002">
    <property type="protein sequence ID" value="MCC4231763.1"/>
    <property type="molecule type" value="Genomic_DNA"/>
</dbReference>
<organism evidence="11 12">
    <name type="scientific">Sphingobium soli</name>
    <dbReference type="NCBI Taxonomy" id="1591116"/>
    <lineage>
        <taxon>Bacteria</taxon>
        <taxon>Pseudomonadati</taxon>
        <taxon>Pseudomonadota</taxon>
        <taxon>Alphaproteobacteria</taxon>
        <taxon>Sphingomonadales</taxon>
        <taxon>Sphingomonadaceae</taxon>
        <taxon>Sphingobium</taxon>
    </lineage>
</organism>
<dbReference type="Gene3D" id="3.40.50.2000">
    <property type="entry name" value="Glycogen Phosphorylase B"/>
    <property type="match status" value="2"/>
</dbReference>
<evidence type="ECO:0000256" key="8">
    <source>
        <dbReference type="HAMAP-Rule" id="MF_00484"/>
    </source>
</evidence>
<dbReference type="CDD" id="cd03791">
    <property type="entry name" value="GT5_Glycogen_synthase_DULL1-like"/>
    <property type="match status" value="1"/>
</dbReference>
<keyword evidence="6 8" id="KW-0808">Transferase</keyword>
<name>A0ABS8H079_9SPHN</name>
<feature type="binding site" evidence="8">
    <location>
        <position position="17"/>
    </location>
    <ligand>
        <name>ADP-alpha-D-glucose</name>
        <dbReference type="ChEBI" id="CHEBI:57498"/>
    </ligand>
</feature>
<dbReference type="NCBIfam" id="TIGR02095">
    <property type="entry name" value="glgA"/>
    <property type="match status" value="1"/>
</dbReference>
<evidence type="ECO:0000256" key="4">
    <source>
        <dbReference type="ARBA" id="ARBA00010281"/>
    </source>
</evidence>
<comment type="function">
    <text evidence="2 8">Synthesizes alpha-1,4-glucan chains using ADP-glucose.</text>
</comment>
<protein>
    <recommendedName>
        <fullName evidence="8">Glycogen synthase</fullName>
        <ecNumber evidence="8">2.4.1.21</ecNumber>
    </recommendedName>
    <alternativeName>
        <fullName evidence="8">Starch [bacterial glycogen] synthase</fullName>
    </alternativeName>
</protein>
<accession>A0ABS8H079</accession>
<dbReference type="RefSeq" id="WP_228226231.1">
    <property type="nucleotide sequence ID" value="NZ_JAJGNP010000002.1"/>
</dbReference>
<evidence type="ECO:0000256" key="7">
    <source>
        <dbReference type="ARBA" id="ARBA00023056"/>
    </source>
</evidence>
<dbReference type="Proteomes" id="UP001198830">
    <property type="component" value="Unassembled WGS sequence"/>
</dbReference>
<keyword evidence="7 8" id="KW-0320">Glycogen biosynthesis</keyword>
<evidence type="ECO:0000256" key="6">
    <source>
        <dbReference type="ARBA" id="ARBA00022679"/>
    </source>
</evidence>
<dbReference type="PANTHER" id="PTHR45825:SF11">
    <property type="entry name" value="ALPHA AMYLASE DOMAIN-CONTAINING PROTEIN"/>
    <property type="match status" value="1"/>
</dbReference>
<dbReference type="Pfam" id="PF08323">
    <property type="entry name" value="Glyco_transf_5"/>
    <property type="match status" value="1"/>
</dbReference>
<dbReference type="HAMAP" id="MF_00484">
    <property type="entry name" value="Glycogen_synth"/>
    <property type="match status" value="1"/>
</dbReference>
<feature type="domain" description="Glycosyl transferase family 1" evidence="9">
    <location>
        <begin position="290"/>
        <end position="441"/>
    </location>
</feature>
<evidence type="ECO:0000256" key="2">
    <source>
        <dbReference type="ARBA" id="ARBA00002764"/>
    </source>
</evidence>
<feature type="domain" description="Starch synthase catalytic" evidence="10">
    <location>
        <begin position="5"/>
        <end position="237"/>
    </location>
</feature>
<gene>
    <name evidence="8 11" type="primary">glgA</name>
    <name evidence="11" type="ORF">LL253_03545</name>
</gene>
<comment type="similarity">
    <text evidence="4 8">Belongs to the glycosyltransferase 1 family. Bacterial/plant glycogen synthase subfamily.</text>
</comment>
<evidence type="ECO:0000256" key="1">
    <source>
        <dbReference type="ARBA" id="ARBA00001478"/>
    </source>
</evidence>
<reference evidence="11 12" key="1">
    <citation type="submission" date="2021-10" db="EMBL/GenBank/DDBJ databases">
        <title>The diversity and Nitrogen Metabolism of Culturable Nitrate-Utilizing Bacteria Within the Oxygen Minimum Zone of the Changjiang (Yangtze River)Estuary.</title>
        <authorList>
            <person name="Zhang D."/>
            <person name="Zheng J."/>
            <person name="Liu S."/>
            <person name="He W."/>
        </authorList>
    </citation>
    <scope>NUCLEOTIDE SEQUENCE [LARGE SCALE GENOMIC DNA]</scope>
    <source>
        <strain evidence="11 12">FXH275-2</strain>
    </source>
</reference>
<evidence type="ECO:0000313" key="12">
    <source>
        <dbReference type="Proteomes" id="UP001198830"/>
    </source>
</evidence>
<dbReference type="Pfam" id="PF00534">
    <property type="entry name" value="Glycos_transf_1"/>
    <property type="match status" value="1"/>
</dbReference>
<dbReference type="GO" id="GO:0009011">
    <property type="term" value="F:alpha-1,4-glucan glucosyltransferase (ADP-glucose donor) activity"/>
    <property type="evidence" value="ECO:0007669"/>
    <property type="project" value="UniProtKB-EC"/>
</dbReference>
<dbReference type="InterPro" id="IPR011835">
    <property type="entry name" value="GS/SS"/>
</dbReference>
<keyword evidence="5 8" id="KW-0328">Glycosyltransferase</keyword>
<evidence type="ECO:0000256" key="5">
    <source>
        <dbReference type="ARBA" id="ARBA00022676"/>
    </source>
</evidence>
<comment type="caution">
    <text evidence="11">The sequence shown here is derived from an EMBL/GenBank/DDBJ whole genome shotgun (WGS) entry which is preliminary data.</text>
</comment>
<evidence type="ECO:0000259" key="9">
    <source>
        <dbReference type="Pfam" id="PF00534"/>
    </source>
</evidence>
<proteinExistence type="inferred from homology"/>
<sequence length="482" mass="50935">MTMQLLSVASEVYPLVKTGGLADVVGALPAALAAHGVATRTLVPGYPSVLKKLGKAKTVRRYEALFGERGAVLAAKVDGLDILVLDAPAFFTRDGGPYGGPDGTDWSDNWRRFAALARVGADIAEGTLRGWRPDIVHVHDWQAALTAAYMRFGSAAAVPKLVTIHNLAFQGRFAADIFPALGLPPEAWGVDGVEYYGGVGYLKAGLISADAITTVSPTYAQEIRSPDHGMGLDGLINGRIARLHGILNGVDTDIWNPADDPLIPRRFSGRSLGARAGNRRALEKAFGLDQDDAPFFIIVSRLTWQKGMDLMIDAIDHLVGLGGKLALLGSGDQALEGAFLAAADRHHGRIAARIGYDEPLSHLMQAGGDAILIPSRFEPCGLTQLYGLRYGCLPVVARVGGLADTVIDANEAAVSAGAATGIAFAPSDPLALHGAIARAVQLHGNRPIWQAMQRAAMRANVSWDSSAARYAALYRDLLAEAA</sequence>
<dbReference type="NCBIfam" id="NF001899">
    <property type="entry name" value="PRK00654.1-2"/>
    <property type="match status" value="1"/>
</dbReference>
<dbReference type="EC" id="2.4.1.21" evidence="8"/>
<evidence type="ECO:0000259" key="10">
    <source>
        <dbReference type="Pfam" id="PF08323"/>
    </source>
</evidence>
<evidence type="ECO:0000313" key="11">
    <source>
        <dbReference type="EMBL" id="MCC4231763.1"/>
    </source>
</evidence>
<evidence type="ECO:0000256" key="3">
    <source>
        <dbReference type="ARBA" id="ARBA00004964"/>
    </source>
</evidence>
<dbReference type="SUPFAM" id="SSF53756">
    <property type="entry name" value="UDP-Glycosyltransferase/glycogen phosphorylase"/>
    <property type="match status" value="1"/>
</dbReference>
<dbReference type="InterPro" id="IPR013534">
    <property type="entry name" value="Starch_synth_cat_dom"/>
</dbReference>
<comment type="catalytic activity">
    <reaction evidence="1 8">
        <text>[(1-&gt;4)-alpha-D-glucosyl](n) + ADP-alpha-D-glucose = [(1-&gt;4)-alpha-D-glucosyl](n+1) + ADP + H(+)</text>
        <dbReference type="Rhea" id="RHEA:18189"/>
        <dbReference type="Rhea" id="RHEA-COMP:9584"/>
        <dbReference type="Rhea" id="RHEA-COMP:9587"/>
        <dbReference type="ChEBI" id="CHEBI:15378"/>
        <dbReference type="ChEBI" id="CHEBI:15444"/>
        <dbReference type="ChEBI" id="CHEBI:57498"/>
        <dbReference type="ChEBI" id="CHEBI:456216"/>
        <dbReference type="EC" id="2.4.1.21"/>
    </reaction>
</comment>
<dbReference type="InterPro" id="IPR001296">
    <property type="entry name" value="Glyco_trans_1"/>
</dbReference>
<keyword evidence="12" id="KW-1185">Reference proteome</keyword>
<dbReference type="PANTHER" id="PTHR45825">
    <property type="entry name" value="GRANULE-BOUND STARCH SYNTHASE 1, CHLOROPLASTIC/AMYLOPLASTIC"/>
    <property type="match status" value="1"/>
</dbReference>